<accession>A0ABP8KRJ2</accession>
<protein>
    <submittedName>
        <fullName evidence="2">Uncharacterized protein</fullName>
    </submittedName>
</protein>
<keyword evidence="3" id="KW-1185">Reference proteome</keyword>
<proteinExistence type="predicted"/>
<feature type="signal peptide" evidence="1">
    <location>
        <begin position="1"/>
        <end position="18"/>
    </location>
</feature>
<dbReference type="EMBL" id="BAABHB010000011">
    <property type="protein sequence ID" value="GAA4414351.1"/>
    <property type="molecule type" value="Genomic_DNA"/>
</dbReference>
<name>A0ABP8KRJ2_9BACT</name>
<dbReference type="InterPro" id="IPR008928">
    <property type="entry name" value="6-hairpin_glycosidase_sf"/>
</dbReference>
<feature type="chain" id="PRO_5046302134" evidence="1">
    <location>
        <begin position="19"/>
        <end position="535"/>
    </location>
</feature>
<dbReference type="Proteomes" id="UP001500936">
    <property type="component" value="Unassembled WGS sequence"/>
</dbReference>
<reference evidence="3" key="1">
    <citation type="journal article" date="2019" name="Int. J. Syst. Evol. Microbiol.">
        <title>The Global Catalogue of Microorganisms (GCM) 10K type strain sequencing project: providing services to taxonomists for standard genome sequencing and annotation.</title>
        <authorList>
            <consortium name="The Broad Institute Genomics Platform"/>
            <consortium name="The Broad Institute Genome Sequencing Center for Infectious Disease"/>
            <person name="Wu L."/>
            <person name="Ma J."/>
        </authorList>
    </citation>
    <scope>NUCLEOTIDE SEQUENCE [LARGE SCALE GENOMIC DNA]</scope>
    <source>
        <strain evidence="3">JCM 17925</strain>
    </source>
</reference>
<dbReference type="RefSeq" id="WP_345270127.1">
    <property type="nucleotide sequence ID" value="NZ_BAABHB010000011.1"/>
</dbReference>
<organism evidence="2 3">
    <name type="scientific">Nibrella viscosa</name>
    <dbReference type="NCBI Taxonomy" id="1084524"/>
    <lineage>
        <taxon>Bacteria</taxon>
        <taxon>Pseudomonadati</taxon>
        <taxon>Bacteroidota</taxon>
        <taxon>Cytophagia</taxon>
        <taxon>Cytophagales</taxon>
        <taxon>Spirosomataceae</taxon>
        <taxon>Nibrella</taxon>
    </lineage>
</organism>
<dbReference type="SUPFAM" id="SSF48208">
    <property type="entry name" value="Six-hairpin glycosidases"/>
    <property type="match status" value="1"/>
</dbReference>
<gene>
    <name evidence="2" type="ORF">GCM10023187_43700</name>
</gene>
<evidence type="ECO:0000313" key="3">
    <source>
        <dbReference type="Proteomes" id="UP001500936"/>
    </source>
</evidence>
<evidence type="ECO:0000313" key="2">
    <source>
        <dbReference type="EMBL" id="GAA4414351.1"/>
    </source>
</evidence>
<sequence length="535" mass="60390">MKNFLLLLSLGLFTSAQAQQTTQLFEEAAANGKLANEGFKRCNRYMTGWLAQADSTTGLIPRNLRESRDVWNAWDAAADNYPFMVMTSAMLKPALFKGKMLDMLNTEKKMTARIGSLPDTYSFTKKGFRNEQIDTSQVLFGSAEYMKDGLMPLTEWLGKSPWSDRMLAILDDLEKLVHLPIHLEGQFYGNSADVETAGDLLQVLSRMYWMTGNDRYLKRAIQLGDYYLCADNLPTRSLKRLRLRDHGCEIVAGLAEVYAAVHYANPAKKKQWQPFMHEMLDCVLAHGRNEDGLFYNEVNPVTGDVIDNGIADTWGYTMNALYTAYLLDGKTTYRDAVLKALGSLNSRYRNYDWEKGSSDGYADAIEGALNLYFREPVPSVKPWLDSQIQVMWAMQQPSGIIEGWHGDGNFARTTLMYSLWKTAGITATNWNENVVYGAAVSKDNLFVSVANTDSSPWTGTLTFGTQLHKDNLKLPVNYPRINQFQEWYPIDPKKTYILINRTTPSKTTRISGQVLIDGYTVSLKPGEGLQLIIMP</sequence>
<comment type="caution">
    <text evidence="2">The sequence shown here is derived from an EMBL/GenBank/DDBJ whole genome shotgun (WGS) entry which is preliminary data.</text>
</comment>
<evidence type="ECO:0000256" key="1">
    <source>
        <dbReference type="SAM" id="SignalP"/>
    </source>
</evidence>
<keyword evidence="1" id="KW-0732">Signal</keyword>